<dbReference type="SMART" id="SM00530">
    <property type="entry name" value="HTH_XRE"/>
    <property type="match status" value="1"/>
</dbReference>
<dbReference type="InterPro" id="IPR010982">
    <property type="entry name" value="Lambda_DNA-bd_dom_sf"/>
</dbReference>
<dbReference type="CDD" id="cd00093">
    <property type="entry name" value="HTH_XRE"/>
    <property type="match status" value="1"/>
</dbReference>
<dbReference type="Gene3D" id="1.25.40.10">
    <property type="entry name" value="Tetratricopeptide repeat domain"/>
    <property type="match status" value="1"/>
</dbReference>
<keyword evidence="3" id="KW-1185">Reference proteome</keyword>
<organism evidence="2 3">
    <name type="scientific">Actinokineospora diospyrosa</name>
    <dbReference type="NCBI Taxonomy" id="103728"/>
    <lineage>
        <taxon>Bacteria</taxon>
        <taxon>Bacillati</taxon>
        <taxon>Actinomycetota</taxon>
        <taxon>Actinomycetes</taxon>
        <taxon>Pseudonocardiales</taxon>
        <taxon>Pseudonocardiaceae</taxon>
        <taxon>Actinokineospora</taxon>
    </lineage>
</organism>
<gene>
    <name evidence="2" type="ORF">LV75_001374</name>
</gene>
<dbReference type="InterPro" id="IPR011990">
    <property type="entry name" value="TPR-like_helical_dom_sf"/>
</dbReference>
<dbReference type="EMBL" id="JAMTCO010000003">
    <property type="protein sequence ID" value="MCP2268887.1"/>
    <property type="molecule type" value="Genomic_DNA"/>
</dbReference>
<dbReference type="SUPFAM" id="SSF47413">
    <property type="entry name" value="lambda repressor-like DNA-binding domains"/>
    <property type="match status" value="1"/>
</dbReference>
<dbReference type="Proteomes" id="UP001205185">
    <property type="component" value="Unassembled WGS sequence"/>
</dbReference>
<name>A0ABT1I8D6_9PSEU</name>
<evidence type="ECO:0000313" key="3">
    <source>
        <dbReference type="Proteomes" id="UP001205185"/>
    </source>
</evidence>
<comment type="caution">
    <text evidence="2">The sequence shown here is derived from an EMBL/GenBank/DDBJ whole genome shotgun (WGS) entry which is preliminary data.</text>
</comment>
<proteinExistence type="predicted"/>
<protein>
    <recommendedName>
        <fullName evidence="1">HTH cro/C1-type domain-containing protein</fullName>
    </recommendedName>
</protein>
<dbReference type="Gene3D" id="1.10.260.40">
    <property type="entry name" value="lambda repressor-like DNA-binding domains"/>
    <property type="match status" value="1"/>
</dbReference>
<dbReference type="InterPro" id="IPR001387">
    <property type="entry name" value="Cro/C1-type_HTH"/>
</dbReference>
<dbReference type="RefSeq" id="WP_253885848.1">
    <property type="nucleotide sequence ID" value="NZ_BAAAVB010000001.1"/>
</dbReference>
<dbReference type="SUPFAM" id="SSF48452">
    <property type="entry name" value="TPR-like"/>
    <property type="match status" value="1"/>
</dbReference>
<accession>A0ABT1I8D6</accession>
<sequence length="443" mass="47185">MWRDQHERPDPAIWELPAMRTALARRDITAVYRLLKRHGVSQRRIAHLTGQAQPEISVIARGRQVMSYDVLDRIADGMGIPRGHMGLAYGAPAEPTSEAKDRAVGGGMDGVVDVPDRREFMGLLAKVAMGAAVTTADLALLANPAVATPAPSRVGATEVEQLRDLTRVLWAQEKALGGGAVREAVIAQLGWARGLLRAEHTDEVDRELHAVLSDLFALAGWASHDVGLPGAALRYLGQAVTTAKEADDPVRTALALGKVGRVYTHQGAFGEARDVIGLGMVVAEKSGSGELAAQLLCNQARAHAHAGAAVHATESLDRAGGALADVREPLTVPDATFGGALLASERGRVLTTLTIHDRRYAAEAIETLSASTQRTDPARAKRLAFGLTELATCHLRGGDTNTGLRLGHQVVDMAAGIRSNRLTEHLKLLRAAAHRQPELAQRI</sequence>
<evidence type="ECO:0000313" key="2">
    <source>
        <dbReference type="EMBL" id="MCP2268887.1"/>
    </source>
</evidence>
<feature type="domain" description="HTH cro/C1-type" evidence="1">
    <location>
        <begin position="30"/>
        <end position="85"/>
    </location>
</feature>
<evidence type="ECO:0000259" key="1">
    <source>
        <dbReference type="SMART" id="SM00530"/>
    </source>
</evidence>
<reference evidence="2 3" key="1">
    <citation type="submission" date="2022-06" db="EMBL/GenBank/DDBJ databases">
        <title>Genomic Encyclopedia of Archaeal and Bacterial Type Strains, Phase II (KMG-II): from individual species to whole genera.</title>
        <authorList>
            <person name="Goeker M."/>
        </authorList>
    </citation>
    <scope>NUCLEOTIDE SEQUENCE [LARGE SCALE GENOMIC DNA]</scope>
    <source>
        <strain evidence="2 3">DSM 44255</strain>
    </source>
</reference>